<reference evidence="2" key="1">
    <citation type="journal article" date="2019" name="Int. J. Syst. Evol. Microbiol.">
        <title>The Global Catalogue of Microorganisms (GCM) 10K type strain sequencing project: providing services to taxonomists for standard genome sequencing and annotation.</title>
        <authorList>
            <consortium name="The Broad Institute Genomics Platform"/>
            <consortium name="The Broad Institute Genome Sequencing Center for Infectious Disease"/>
            <person name="Wu L."/>
            <person name="Ma J."/>
        </authorList>
    </citation>
    <scope>NUCLEOTIDE SEQUENCE [LARGE SCALE GENOMIC DNA]</scope>
    <source>
        <strain evidence="2">KCTC 19466</strain>
    </source>
</reference>
<gene>
    <name evidence="1" type="ORF">GCM10008096_22770</name>
</gene>
<dbReference type="Proteomes" id="UP000642819">
    <property type="component" value="Unassembled WGS sequence"/>
</dbReference>
<keyword evidence="2" id="KW-1185">Reference proteome</keyword>
<comment type="caution">
    <text evidence="1">The sequence shown here is derived from an EMBL/GenBank/DDBJ whole genome shotgun (WGS) entry which is preliminary data.</text>
</comment>
<evidence type="ECO:0000313" key="1">
    <source>
        <dbReference type="EMBL" id="GHD09772.1"/>
    </source>
</evidence>
<evidence type="ECO:0000313" key="2">
    <source>
        <dbReference type="Proteomes" id="UP000642819"/>
    </source>
</evidence>
<name>A0ABQ3GIZ4_9MICC</name>
<dbReference type="RefSeq" id="WP_189350621.1">
    <property type="nucleotide sequence ID" value="NZ_BMXK01000009.1"/>
</dbReference>
<organism evidence="1 2">
    <name type="scientific">Zhihengliuella salsuginis</name>
    <dbReference type="NCBI Taxonomy" id="578222"/>
    <lineage>
        <taxon>Bacteria</taxon>
        <taxon>Bacillati</taxon>
        <taxon>Actinomycetota</taxon>
        <taxon>Actinomycetes</taxon>
        <taxon>Micrococcales</taxon>
        <taxon>Micrococcaceae</taxon>
        <taxon>Zhihengliuella</taxon>
    </lineage>
</organism>
<protein>
    <submittedName>
        <fullName evidence="1">Uncharacterized protein</fullName>
    </submittedName>
</protein>
<accession>A0ABQ3GIZ4</accession>
<proteinExistence type="predicted"/>
<dbReference type="EMBL" id="BMXK01000009">
    <property type="protein sequence ID" value="GHD09772.1"/>
    <property type="molecule type" value="Genomic_DNA"/>
</dbReference>
<sequence length="73" mass="7928">MPTAVQSRVQRRRIVLTSDHVISNGEVRPTNGASVYGLTAPRQPAWGATLERVDFGAVTVARADIREGRGILE</sequence>